<dbReference type="STRING" id="3916.A0A1S3TBE0"/>
<dbReference type="AlphaFoldDB" id="A0A1S3TBE0"/>
<sequence length="287" mass="32171">MAILIAFSVNEKLRMLYTANFLCASRYFFNIDDAASPCLLAADEANNAPQPPEGEEPYIKKLVLKGKKYDLYVHSYLNYGREAFRAEVLKVTDGSANPCILYGFDGTYTYSGEDYKAFAPISGSNYHECRKIVLQALKVNQFCPHRNCSFGGIWDGGKGSGQNILFGTSSFYYLPSEIGIFNPNKPNSKIHYLDLKTEAKIACETTFEDAKYTYPLLAADRIPYVCLDLTYQYALFTDGFGLDPLQEITVANKIEYQDALVDAAWPLGTAIEAISSLPKFDPFMYFI</sequence>
<dbReference type="Gene3D" id="3.30.420.150">
    <property type="entry name" value="Exopolyphosphatase. Domain 2"/>
    <property type="match status" value="1"/>
</dbReference>
<evidence type="ECO:0000313" key="4">
    <source>
        <dbReference type="RefSeq" id="XP_014491077.1"/>
    </source>
</evidence>
<keyword evidence="2" id="KW-0378">Hydrolase</keyword>
<evidence type="ECO:0000256" key="2">
    <source>
        <dbReference type="ARBA" id="ARBA00022801"/>
    </source>
</evidence>
<reference evidence="4" key="1">
    <citation type="submission" date="2025-08" db="UniProtKB">
        <authorList>
            <consortium name="RefSeq"/>
        </authorList>
    </citation>
    <scope>IDENTIFICATION</scope>
    <source>
        <tissue evidence="4">Leaf</tissue>
    </source>
</reference>
<evidence type="ECO:0000313" key="3">
    <source>
        <dbReference type="Proteomes" id="UP000087766"/>
    </source>
</evidence>
<proteinExistence type="inferred from homology"/>
<evidence type="ECO:0000256" key="1">
    <source>
        <dbReference type="ARBA" id="ARBA00009283"/>
    </source>
</evidence>
<dbReference type="GO" id="GO:0009134">
    <property type="term" value="P:nucleoside diphosphate catabolic process"/>
    <property type="evidence" value="ECO:0007669"/>
    <property type="project" value="TreeGrafter"/>
</dbReference>
<protein>
    <submittedName>
        <fullName evidence="4">Nucleoside-triphosphatase-like</fullName>
    </submittedName>
</protein>
<dbReference type="RefSeq" id="XP_014491077.1">
    <property type="nucleotide sequence ID" value="XM_014635591.1"/>
</dbReference>
<name>A0A1S3TBE0_VIGRR</name>
<dbReference type="Pfam" id="PF01150">
    <property type="entry name" value="GDA1_CD39"/>
    <property type="match status" value="1"/>
</dbReference>
<dbReference type="PANTHER" id="PTHR11782:SF80">
    <property type="entry name" value="GDA1_CD39 NUCLEOSIDE PHOSPHATASE FAMILY PROTEIN"/>
    <property type="match status" value="1"/>
</dbReference>
<dbReference type="KEGG" id="vra:106753740"/>
<comment type="similarity">
    <text evidence="1">Belongs to the GDA1/CD39 NTPase family.</text>
</comment>
<accession>A0A1S3TBE0</accession>
<organism evidence="3 4">
    <name type="scientific">Vigna radiata var. radiata</name>
    <name type="common">Mung bean</name>
    <name type="synonym">Phaseolus aureus</name>
    <dbReference type="NCBI Taxonomy" id="3916"/>
    <lineage>
        <taxon>Eukaryota</taxon>
        <taxon>Viridiplantae</taxon>
        <taxon>Streptophyta</taxon>
        <taxon>Embryophyta</taxon>
        <taxon>Tracheophyta</taxon>
        <taxon>Spermatophyta</taxon>
        <taxon>Magnoliopsida</taxon>
        <taxon>eudicotyledons</taxon>
        <taxon>Gunneridae</taxon>
        <taxon>Pentapetalae</taxon>
        <taxon>rosids</taxon>
        <taxon>fabids</taxon>
        <taxon>Fabales</taxon>
        <taxon>Fabaceae</taxon>
        <taxon>Papilionoideae</taxon>
        <taxon>50 kb inversion clade</taxon>
        <taxon>NPAAA clade</taxon>
        <taxon>indigoferoid/millettioid clade</taxon>
        <taxon>Phaseoleae</taxon>
        <taxon>Vigna</taxon>
    </lineage>
</organism>
<dbReference type="GO" id="GO:0017110">
    <property type="term" value="F:nucleoside diphosphate phosphatase activity"/>
    <property type="evidence" value="ECO:0007669"/>
    <property type="project" value="TreeGrafter"/>
</dbReference>
<dbReference type="GO" id="GO:0016020">
    <property type="term" value="C:membrane"/>
    <property type="evidence" value="ECO:0007669"/>
    <property type="project" value="TreeGrafter"/>
</dbReference>
<dbReference type="GeneID" id="106753740"/>
<dbReference type="OrthoDB" id="6372431at2759"/>
<dbReference type="PANTHER" id="PTHR11782">
    <property type="entry name" value="ADENOSINE/GUANOSINE DIPHOSPHATASE"/>
    <property type="match status" value="1"/>
</dbReference>
<dbReference type="Proteomes" id="UP000087766">
    <property type="component" value="Unplaced"/>
</dbReference>
<keyword evidence="3" id="KW-1185">Reference proteome</keyword>
<dbReference type="InterPro" id="IPR000407">
    <property type="entry name" value="GDA1_CD39_NTPase"/>
</dbReference>
<gene>
    <name evidence="4" type="primary">LOC106753740</name>
</gene>